<gene>
    <name evidence="6" type="primary">LOC112291890</name>
    <name evidence="5" type="ORF">PHYPA_018672</name>
</gene>
<dbReference type="Pfam" id="PF00651">
    <property type="entry name" value="BTB"/>
    <property type="match status" value="1"/>
</dbReference>
<feature type="region of interest" description="Disordered" evidence="3">
    <location>
        <begin position="296"/>
        <end position="319"/>
    </location>
</feature>
<evidence type="ECO:0000256" key="3">
    <source>
        <dbReference type="SAM" id="MobiDB-lite"/>
    </source>
</evidence>
<keyword evidence="7" id="KW-1185">Reference proteome</keyword>
<dbReference type="InterPro" id="IPR044784">
    <property type="entry name" value="At1g01640-like"/>
</dbReference>
<dbReference type="InterPro" id="IPR000210">
    <property type="entry name" value="BTB/POZ_dom"/>
</dbReference>
<feature type="region of interest" description="Disordered" evidence="3">
    <location>
        <begin position="565"/>
        <end position="585"/>
    </location>
</feature>
<evidence type="ECO:0000256" key="2">
    <source>
        <dbReference type="ARBA" id="ARBA00004906"/>
    </source>
</evidence>
<feature type="compositionally biased region" description="Basic and acidic residues" evidence="3">
    <location>
        <begin position="307"/>
        <end position="319"/>
    </location>
</feature>
<dbReference type="SUPFAM" id="SSF54695">
    <property type="entry name" value="POZ domain"/>
    <property type="match status" value="1"/>
</dbReference>
<reference evidence="6" key="3">
    <citation type="submission" date="2020-12" db="UniProtKB">
        <authorList>
            <consortium name="EnsemblPlants"/>
        </authorList>
    </citation>
    <scope>IDENTIFICATION</scope>
</reference>
<evidence type="ECO:0000313" key="5">
    <source>
        <dbReference type="EMBL" id="PNR41269.1"/>
    </source>
</evidence>
<dbReference type="Gene3D" id="1.10.10.60">
    <property type="entry name" value="Homeodomain-like"/>
    <property type="match status" value="1"/>
</dbReference>
<dbReference type="GeneID" id="112291890"/>
<dbReference type="Gene3D" id="3.30.710.10">
    <property type="entry name" value="Potassium Channel Kv1.1, Chain A"/>
    <property type="match status" value="1"/>
</dbReference>
<dbReference type="SMART" id="SM00225">
    <property type="entry name" value="BTB"/>
    <property type="match status" value="1"/>
</dbReference>
<reference evidence="5 7" key="2">
    <citation type="journal article" date="2018" name="Plant J.">
        <title>The Physcomitrella patens chromosome-scale assembly reveals moss genome structure and evolution.</title>
        <authorList>
            <person name="Lang D."/>
            <person name="Ullrich K.K."/>
            <person name="Murat F."/>
            <person name="Fuchs J."/>
            <person name="Jenkins J."/>
            <person name="Haas F.B."/>
            <person name="Piednoel M."/>
            <person name="Gundlach H."/>
            <person name="Van Bel M."/>
            <person name="Meyberg R."/>
            <person name="Vives C."/>
            <person name="Morata J."/>
            <person name="Symeonidi A."/>
            <person name="Hiss M."/>
            <person name="Muchero W."/>
            <person name="Kamisugi Y."/>
            <person name="Saleh O."/>
            <person name="Blanc G."/>
            <person name="Decker E.L."/>
            <person name="van Gessel N."/>
            <person name="Grimwood J."/>
            <person name="Hayes R.D."/>
            <person name="Graham S.W."/>
            <person name="Gunter L.E."/>
            <person name="McDaniel S.F."/>
            <person name="Hoernstein S.N.W."/>
            <person name="Larsson A."/>
            <person name="Li F.W."/>
            <person name="Perroud P.F."/>
            <person name="Phillips J."/>
            <person name="Ranjan P."/>
            <person name="Rokshar D.S."/>
            <person name="Rothfels C.J."/>
            <person name="Schneider L."/>
            <person name="Shu S."/>
            <person name="Stevenson D.W."/>
            <person name="Thummler F."/>
            <person name="Tillich M."/>
            <person name="Villarreal Aguilar J.C."/>
            <person name="Widiez T."/>
            <person name="Wong G.K."/>
            <person name="Wymore A."/>
            <person name="Zhang Y."/>
            <person name="Zimmer A.D."/>
            <person name="Quatrano R.S."/>
            <person name="Mayer K.F.X."/>
            <person name="Goodstein D."/>
            <person name="Casacuberta J.M."/>
            <person name="Vandepoele K."/>
            <person name="Reski R."/>
            <person name="Cuming A.C."/>
            <person name="Tuskan G.A."/>
            <person name="Maumus F."/>
            <person name="Salse J."/>
            <person name="Schmutz J."/>
            <person name="Rensing S.A."/>
        </authorList>
    </citation>
    <scope>NUCLEOTIDE SEQUENCE [LARGE SCALE GENOMIC DNA]</scope>
    <source>
        <strain evidence="6 7">cv. Gransden 2004</strain>
    </source>
</reference>
<evidence type="ECO:0000259" key="4">
    <source>
        <dbReference type="PROSITE" id="PS50097"/>
    </source>
</evidence>
<protein>
    <recommendedName>
        <fullName evidence="4">BTB domain-containing protein</fullName>
    </recommendedName>
</protein>
<evidence type="ECO:0000313" key="7">
    <source>
        <dbReference type="Proteomes" id="UP000006727"/>
    </source>
</evidence>
<sequence length="585" mass="64314">MVAEGDGGDCGAEFRWLQEGEDEEVAMAMVSVPGAAGDGAPGAANNGGKLLSRKRNLKVPRVSGEPTLKSLQVQVKRLEQQREFLSLLRPVLASDVPDVGAAYADVELQACDGSPVYAHKAVLAVKSKEFHEAFRANADVKVIEVSEMTPQELKVFVTFLYTGTISNNISLECMPTFFRAAEKYKVQFLAEVCEDTLVSNLSRQNAISTFDIVKKHCSSAVRESVLVKAMKMGEISTYDEYKHYTQKDPGLLLELYELLSERIGPLLAKRRRISTDIGTSEQDGVNNAFILYDGCDGKSDSDDESSEDHLRADEREMKPENEIASGAVMLLNGSSRDGGNGCSSAGGGVFWQGGQPIPPQHGRTYSAGYDRAPGPRPTYDGQMMSPAYVVPPYLSPMHMGGSLPRGGFVGAGAQGALGMMERPVGGDELMVQDTRGKKLPVEAQTKIEGRRGQNWTNCEVEALIALRGEMHEEFERNKQKQGVNTWNKLHARMLGVCKGFRKSANACKKKYSILYNEYKKDRECAKDINNDAFVAGGLPRSKKCAFFDQMDMWYQNRPRLKIDANQGEHLESPCTSADDVDLKEE</sequence>
<comment type="pathway">
    <text evidence="2">Protein modification; protein ubiquitination.</text>
</comment>
<dbReference type="InterPro" id="IPR044822">
    <property type="entry name" value="Myb_DNA-bind_4"/>
</dbReference>
<dbReference type="PROSITE" id="PS50097">
    <property type="entry name" value="BTB"/>
    <property type="match status" value="1"/>
</dbReference>
<dbReference type="Gramene" id="Pp3c14_18250V3.2">
    <property type="protein sequence ID" value="Pp3c14_18250V3.2"/>
    <property type="gene ID" value="Pp3c14_18250"/>
</dbReference>
<dbReference type="PANTHER" id="PTHR47274:SF10">
    <property type="entry name" value="BTB DOMAIN-CONTAINING PROTEIN"/>
    <property type="match status" value="1"/>
</dbReference>
<evidence type="ECO:0000313" key="6">
    <source>
        <dbReference type="EnsemblPlants" id="Pp3c14_18250V3.1"/>
    </source>
</evidence>
<dbReference type="EnsemblPlants" id="Pp3c14_18250V3.2">
    <property type="protein sequence ID" value="Pp3c14_18250V3.2"/>
    <property type="gene ID" value="Pp3c14_18250"/>
</dbReference>
<dbReference type="InterPro" id="IPR011333">
    <property type="entry name" value="SKP1/BTB/POZ_sf"/>
</dbReference>
<feature type="domain" description="BTB" evidence="4">
    <location>
        <begin position="104"/>
        <end position="169"/>
    </location>
</feature>
<dbReference type="EnsemblPlants" id="Pp3c14_18250V3.1">
    <property type="protein sequence ID" value="Pp3c14_18250V3.1"/>
    <property type="gene ID" value="Pp3c14_18250"/>
</dbReference>
<dbReference type="EMBL" id="ABEU02000014">
    <property type="protein sequence ID" value="PNR41269.1"/>
    <property type="molecule type" value="Genomic_DNA"/>
</dbReference>
<evidence type="ECO:0000256" key="1">
    <source>
        <dbReference type="ARBA" id="ARBA00002668"/>
    </source>
</evidence>
<dbReference type="PANTHER" id="PTHR47274">
    <property type="entry name" value="BTB/POZ DOMAIN CONTAINING PROTEIN, EXPRESSED-RELATED"/>
    <property type="match status" value="1"/>
</dbReference>
<proteinExistence type="predicted"/>
<name>A0A2K1JIC6_PHYPA</name>
<dbReference type="Pfam" id="PF13837">
    <property type="entry name" value="Myb_DNA-bind_4"/>
    <property type="match status" value="1"/>
</dbReference>
<accession>A0A2K1JIC6</accession>
<reference evidence="5 7" key="1">
    <citation type="journal article" date="2008" name="Science">
        <title>The Physcomitrella genome reveals evolutionary insights into the conquest of land by plants.</title>
        <authorList>
            <person name="Rensing S."/>
            <person name="Lang D."/>
            <person name="Zimmer A."/>
            <person name="Terry A."/>
            <person name="Salamov A."/>
            <person name="Shapiro H."/>
            <person name="Nishiyama T."/>
            <person name="Perroud P.-F."/>
            <person name="Lindquist E."/>
            <person name="Kamisugi Y."/>
            <person name="Tanahashi T."/>
            <person name="Sakakibara K."/>
            <person name="Fujita T."/>
            <person name="Oishi K."/>
            <person name="Shin-I T."/>
            <person name="Kuroki Y."/>
            <person name="Toyoda A."/>
            <person name="Suzuki Y."/>
            <person name="Hashimoto A."/>
            <person name="Yamaguchi K."/>
            <person name="Sugano A."/>
            <person name="Kohara Y."/>
            <person name="Fujiyama A."/>
            <person name="Anterola A."/>
            <person name="Aoki S."/>
            <person name="Ashton N."/>
            <person name="Barbazuk W.B."/>
            <person name="Barker E."/>
            <person name="Bennetzen J."/>
            <person name="Bezanilla M."/>
            <person name="Blankenship R."/>
            <person name="Cho S.H."/>
            <person name="Dutcher S."/>
            <person name="Estelle M."/>
            <person name="Fawcett J.A."/>
            <person name="Gundlach H."/>
            <person name="Hanada K."/>
            <person name="Heyl A."/>
            <person name="Hicks K.A."/>
            <person name="Hugh J."/>
            <person name="Lohr M."/>
            <person name="Mayer K."/>
            <person name="Melkozernov A."/>
            <person name="Murata T."/>
            <person name="Nelson D."/>
            <person name="Pils B."/>
            <person name="Prigge M."/>
            <person name="Reiss B."/>
            <person name="Renner T."/>
            <person name="Rombauts S."/>
            <person name="Rushton P."/>
            <person name="Sanderfoot A."/>
            <person name="Schween G."/>
            <person name="Shiu S.-H."/>
            <person name="Stueber K."/>
            <person name="Theodoulou F.L."/>
            <person name="Tu H."/>
            <person name="Van de Peer Y."/>
            <person name="Verrier P.J."/>
            <person name="Waters E."/>
            <person name="Wood A."/>
            <person name="Yang L."/>
            <person name="Cove D."/>
            <person name="Cuming A."/>
            <person name="Hasebe M."/>
            <person name="Lucas S."/>
            <person name="Mishler D.B."/>
            <person name="Reski R."/>
            <person name="Grigoriev I."/>
            <person name="Quatrano R.S."/>
            <person name="Boore J.L."/>
        </authorList>
    </citation>
    <scope>NUCLEOTIDE SEQUENCE [LARGE SCALE GENOMIC DNA]</scope>
    <source>
        <strain evidence="6 7">cv. Gransden 2004</strain>
    </source>
</reference>
<dbReference type="CDD" id="cd18186">
    <property type="entry name" value="BTB_POZ_ZBTB_KLHL-like"/>
    <property type="match status" value="1"/>
</dbReference>
<comment type="function">
    <text evidence="1">May act as a substrate-specific adapter of an E3 ubiquitin-protein ligase complex (CUL3-RBX1-BTB) which mediates the ubiquitination and subsequent proteasomal degradation of target proteins.</text>
</comment>
<dbReference type="OrthoDB" id="6359816at2759"/>
<dbReference type="PaxDb" id="3218-PP1S48_17V6.1"/>
<dbReference type="STRING" id="3218.A0A2K1JIC6"/>
<dbReference type="Gramene" id="Pp3c14_18250V3.1">
    <property type="protein sequence ID" value="Pp3c14_18250V3.1"/>
    <property type="gene ID" value="Pp3c14_18250"/>
</dbReference>
<dbReference type="Proteomes" id="UP000006727">
    <property type="component" value="Chromosome 14"/>
</dbReference>
<dbReference type="AlphaFoldDB" id="A0A2K1JIC6"/>
<organism evidence="5">
    <name type="scientific">Physcomitrium patens</name>
    <name type="common">Spreading-leaved earth moss</name>
    <name type="synonym">Physcomitrella patens</name>
    <dbReference type="NCBI Taxonomy" id="3218"/>
    <lineage>
        <taxon>Eukaryota</taxon>
        <taxon>Viridiplantae</taxon>
        <taxon>Streptophyta</taxon>
        <taxon>Embryophyta</taxon>
        <taxon>Bryophyta</taxon>
        <taxon>Bryophytina</taxon>
        <taxon>Bryopsida</taxon>
        <taxon>Funariidae</taxon>
        <taxon>Funariales</taxon>
        <taxon>Funariaceae</taxon>
        <taxon>Physcomitrium</taxon>
    </lineage>
</organism>
<dbReference type="RefSeq" id="XP_024395616.1">
    <property type="nucleotide sequence ID" value="XM_024539848.2"/>
</dbReference>